<organism evidence="1 2">
    <name type="scientific">Coprinopsis marcescibilis</name>
    <name type="common">Agaric fungus</name>
    <name type="synonym">Psathyrella marcescibilis</name>
    <dbReference type="NCBI Taxonomy" id="230819"/>
    <lineage>
        <taxon>Eukaryota</taxon>
        <taxon>Fungi</taxon>
        <taxon>Dikarya</taxon>
        <taxon>Basidiomycota</taxon>
        <taxon>Agaricomycotina</taxon>
        <taxon>Agaricomycetes</taxon>
        <taxon>Agaricomycetidae</taxon>
        <taxon>Agaricales</taxon>
        <taxon>Agaricineae</taxon>
        <taxon>Psathyrellaceae</taxon>
        <taxon>Coprinopsis</taxon>
    </lineage>
</organism>
<dbReference type="Proteomes" id="UP000307440">
    <property type="component" value="Unassembled WGS sequence"/>
</dbReference>
<name>A0A5C3KW12_COPMA</name>
<sequence>MRLCGPFVSSLTIADTLHVSNKGIHLRIVPQRRLKKVGSVAALLGDHETTTRASFSERNTGQRLQFLIEEW</sequence>
<keyword evidence="2" id="KW-1185">Reference proteome</keyword>
<dbReference type="AlphaFoldDB" id="A0A5C3KW12"/>
<accession>A0A5C3KW12</accession>
<dbReference type="EMBL" id="ML210195">
    <property type="protein sequence ID" value="TFK24736.1"/>
    <property type="molecule type" value="Genomic_DNA"/>
</dbReference>
<gene>
    <name evidence="1" type="ORF">FA15DRAFT_669165</name>
</gene>
<reference evidence="1 2" key="1">
    <citation type="journal article" date="2019" name="Nat. Ecol. Evol.">
        <title>Megaphylogeny resolves global patterns of mushroom evolution.</title>
        <authorList>
            <person name="Varga T."/>
            <person name="Krizsan K."/>
            <person name="Foldi C."/>
            <person name="Dima B."/>
            <person name="Sanchez-Garcia M."/>
            <person name="Sanchez-Ramirez S."/>
            <person name="Szollosi G.J."/>
            <person name="Szarkandi J.G."/>
            <person name="Papp V."/>
            <person name="Albert L."/>
            <person name="Andreopoulos W."/>
            <person name="Angelini C."/>
            <person name="Antonin V."/>
            <person name="Barry K.W."/>
            <person name="Bougher N.L."/>
            <person name="Buchanan P."/>
            <person name="Buyck B."/>
            <person name="Bense V."/>
            <person name="Catcheside P."/>
            <person name="Chovatia M."/>
            <person name="Cooper J."/>
            <person name="Damon W."/>
            <person name="Desjardin D."/>
            <person name="Finy P."/>
            <person name="Geml J."/>
            <person name="Haridas S."/>
            <person name="Hughes K."/>
            <person name="Justo A."/>
            <person name="Karasinski D."/>
            <person name="Kautmanova I."/>
            <person name="Kiss B."/>
            <person name="Kocsube S."/>
            <person name="Kotiranta H."/>
            <person name="LaButti K.M."/>
            <person name="Lechner B.E."/>
            <person name="Liimatainen K."/>
            <person name="Lipzen A."/>
            <person name="Lukacs Z."/>
            <person name="Mihaltcheva S."/>
            <person name="Morgado L.N."/>
            <person name="Niskanen T."/>
            <person name="Noordeloos M.E."/>
            <person name="Ohm R.A."/>
            <person name="Ortiz-Santana B."/>
            <person name="Ovrebo C."/>
            <person name="Racz N."/>
            <person name="Riley R."/>
            <person name="Savchenko A."/>
            <person name="Shiryaev A."/>
            <person name="Soop K."/>
            <person name="Spirin V."/>
            <person name="Szebenyi C."/>
            <person name="Tomsovsky M."/>
            <person name="Tulloss R.E."/>
            <person name="Uehling J."/>
            <person name="Grigoriev I.V."/>
            <person name="Vagvolgyi C."/>
            <person name="Papp T."/>
            <person name="Martin F.M."/>
            <person name="Miettinen O."/>
            <person name="Hibbett D.S."/>
            <person name="Nagy L.G."/>
        </authorList>
    </citation>
    <scope>NUCLEOTIDE SEQUENCE [LARGE SCALE GENOMIC DNA]</scope>
    <source>
        <strain evidence="1 2">CBS 121175</strain>
    </source>
</reference>
<protein>
    <submittedName>
        <fullName evidence="1">Uncharacterized protein</fullName>
    </submittedName>
</protein>
<proteinExistence type="predicted"/>
<evidence type="ECO:0000313" key="2">
    <source>
        <dbReference type="Proteomes" id="UP000307440"/>
    </source>
</evidence>
<evidence type="ECO:0000313" key="1">
    <source>
        <dbReference type="EMBL" id="TFK24736.1"/>
    </source>
</evidence>